<gene>
    <name evidence="2" type="ORF">RSE6_01372</name>
</gene>
<dbReference type="EMBL" id="FJVC01000038">
    <property type="protein sequence ID" value="CZT41613.1"/>
    <property type="molecule type" value="Genomic_DNA"/>
</dbReference>
<proteinExistence type="predicted"/>
<keyword evidence="3" id="KW-1185">Reference proteome</keyword>
<dbReference type="Proteomes" id="UP000177625">
    <property type="component" value="Unassembled WGS sequence"/>
</dbReference>
<protein>
    <submittedName>
        <fullName evidence="2">Uncharacterized protein</fullName>
    </submittedName>
</protein>
<reference evidence="3" key="1">
    <citation type="submission" date="2016-03" db="EMBL/GenBank/DDBJ databases">
        <authorList>
            <person name="Guldener U."/>
        </authorList>
    </citation>
    <scope>NUCLEOTIDE SEQUENCE [LARGE SCALE GENOMIC DNA]</scope>
</reference>
<organism evidence="2 3">
    <name type="scientific">Rhynchosporium secalis</name>
    <name type="common">Barley scald fungus</name>
    <dbReference type="NCBI Taxonomy" id="38038"/>
    <lineage>
        <taxon>Eukaryota</taxon>
        <taxon>Fungi</taxon>
        <taxon>Dikarya</taxon>
        <taxon>Ascomycota</taxon>
        <taxon>Pezizomycotina</taxon>
        <taxon>Leotiomycetes</taxon>
        <taxon>Helotiales</taxon>
        <taxon>Ploettnerulaceae</taxon>
        <taxon>Rhynchosporium</taxon>
    </lineage>
</organism>
<feature type="region of interest" description="Disordered" evidence="1">
    <location>
        <begin position="64"/>
        <end position="89"/>
    </location>
</feature>
<name>A0A1E1LXM8_RHYSE</name>
<accession>A0A1E1LXM8</accession>
<evidence type="ECO:0000313" key="3">
    <source>
        <dbReference type="Proteomes" id="UP000177625"/>
    </source>
</evidence>
<evidence type="ECO:0000256" key="1">
    <source>
        <dbReference type="SAM" id="MobiDB-lite"/>
    </source>
</evidence>
<sequence length="264" mass="29651">MITVGGKLTKGNCIAQEVSTFNRPLKHTSNKLYNRASNSPYVLHHGKRNRGVHPISQRLCDPTEQTAQSNITASSPNGSTSASSQPTIGSSSQAETIHAIFGNVFFLGHGVEVTSPPRTYINSFTDRICPLKEFPDIGGDKGLNKYCLKNIAVNSNESWAEGGRELDDSPFRMLYPECWFNSNIREIILCDEDFSERDPHPLEFEDVKFETMDTDAKDRIFQLLDDLNTFMENFDPAEDLRMVRALETEYMAEKGDGGVPYELR</sequence>
<feature type="compositionally biased region" description="Low complexity" evidence="1">
    <location>
        <begin position="72"/>
        <end position="84"/>
    </location>
</feature>
<dbReference type="AlphaFoldDB" id="A0A1E1LXM8"/>
<evidence type="ECO:0000313" key="2">
    <source>
        <dbReference type="EMBL" id="CZT41613.1"/>
    </source>
</evidence>